<dbReference type="InterPro" id="IPR046938">
    <property type="entry name" value="DNA_clamp_sf"/>
</dbReference>
<dbReference type="PANTHER" id="PTHR30478:SF0">
    <property type="entry name" value="BETA SLIDING CLAMP"/>
    <property type="match status" value="1"/>
</dbReference>
<comment type="subcellular location">
    <subcellularLocation>
        <location evidence="1">Cytoplasm</location>
    </subcellularLocation>
</comment>
<feature type="domain" description="HTH merR-type" evidence="9">
    <location>
        <begin position="16"/>
        <end position="86"/>
    </location>
</feature>
<proteinExistence type="inferred from homology"/>
<dbReference type="CDD" id="cd00140">
    <property type="entry name" value="beta_clamp"/>
    <property type="match status" value="1"/>
</dbReference>
<comment type="similarity">
    <text evidence="2">Belongs to the beta sliding clamp family.</text>
</comment>
<keyword evidence="3" id="KW-0963">Cytoplasm</keyword>
<dbReference type="SMART" id="SM00480">
    <property type="entry name" value="POL3Bc"/>
    <property type="match status" value="1"/>
</dbReference>
<dbReference type="GO" id="GO:0003677">
    <property type="term" value="F:DNA binding"/>
    <property type="evidence" value="ECO:0007669"/>
    <property type="project" value="UniProtKB-KW"/>
</dbReference>
<keyword evidence="11" id="KW-1185">Reference proteome</keyword>
<organism evidence="10 11">
    <name type="scientific">Nocardia panacis</name>
    <dbReference type="NCBI Taxonomy" id="2340916"/>
    <lineage>
        <taxon>Bacteria</taxon>
        <taxon>Bacillati</taxon>
        <taxon>Actinomycetota</taxon>
        <taxon>Actinomycetes</taxon>
        <taxon>Mycobacteriales</taxon>
        <taxon>Nocardiaceae</taxon>
        <taxon>Nocardia</taxon>
    </lineage>
</organism>
<dbReference type="Pfam" id="PF13411">
    <property type="entry name" value="MerR_1"/>
    <property type="match status" value="1"/>
</dbReference>
<dbReference type="GO" id="GO:0005737">
    <property type="term" value="C:cytoplasm"/>
    <property type="evidence" value="ECO:0007669"/>
    <property type="project" value="UniProtKB-SubCell"/>
</dbReference>
<dbReference type="SUPFAM" id="SSF46955">
    <property type="entry name" value="Putative DNA-binding domain"/>
    <property type="match status" value="1"/>
</dbReference>
<dbReference type="InterPro" id="IPR022637">
    <property type="entry name" value="DNA_polIII_beta_cen"/>
</dbReference>
<evidence type="ECO:0000313" key="10">
    <source>
        <dbReference type="EMBL" id="RJO79368.1"/>
    </source>
</evidence>
<dbReference type="InterPro" id="IPR009061">
    <property type="entry name" value="DNA-bd_dom_put_sf"/>
</dbReference>
<dbReference type="GO" id="GO:0003887">
    <property type="term" value="F:DNA-directed DNA polymerase activity"/>
    <property type="evidence" value="ECO:0007669"/>
    <property type="project" value="UniProtKB-KW"/>
</dbReference>
<evidence type="ECO:0000313" key="11">
    <source>
        <dbReference type="Proteomes" id="UP000266677"/>
    </source>
</evidence>
<evidence type="ECO:0000256" key="6">
    <source>
        <dbReference type="ARBA" id="ARBA00022705"/>
    </source>
</evidence>
<dbReference type="Gene3D" id="1.10.1660.10">
    <property type="match status" value="1"/>
</dbReference>
<evidence type="ECO:0000256" key="5">
    <source>
        <dbReference type="ARBA" id="ARBA00022695"/>
    </source>
</evidence>
<dbReference type="PANTHER" id="PTHR30478">
    <property type="entry name" value="DNA POLYMERASE III SUBUNIT BETA"/>
    <property type="match status" value="1"/>
</dbReference>
<dbReference type="Proteomes" id="UP000266677">
    <property type="component" value="Unassembled WGS sequence"/>
</dbReference>
<sequence length="350" mass="37234">MRLDDGVVPEDDDELLVTIGVFGRECGITPSALRFYDDCGLLRPVRVDSVTGYRYYGEGQRERGVLIRRLREMGMPLERVGEVVDGERGVAGRVLDEFVAETGRRAEAAVEGAAAVKRMLGVGADAAVVAGSELAAAVDQVWPAADLGGEIPVLAGVFVEVTAEAVTLTATDRFRLSTRGLVPKRVVGAWAAVVDAGELAAAGSWLRGAGEVTVTRVEGHLVLTAAGRSRRCRVIDERFPDYRIVLAELAAVRTRIVIGKDALLAATETVGPISFSIENQMMRVGDQRVAAEVNGGDIELAFAAAKLRSALRTALGPEVMLDISAADRPVVVRSATDGDLTTLVMPVFHK</sequence>
<keyword evidence="4" id="KW-0808">Transferase</keyword>
<dbReference type="GO" id="GO:0008408">
    <property type="term" value="F:3'-5' exonuclease activity"/>
    <property type="evidence" value="ECO:0007669"/>
    <property type="project" value="InterPro"/>
</dbReference>
<reference evidence="10 11" key="1">
    <citation type="submission" date="2018-09" db="EMBL/GenBank/DDBJ databases">
        <title>YIM PH21274 draft genome.</title>
        <authorList>
            <person name="Miao C."/>
        </authorList>
    </citation>
    <scope>NUCLEOTIDE SEQUENCE [LARGE SCALE GENOMIC DNA]</scope>
    <source>
        <strain evidence="10 11">YIM PH 21724</strain>
    </source>
</reference>
<dbReference type="InterPro" id="IPR000551">
    <property type="entry name" value="MerR-type_HTH_dom"/>
</dbReference>
<evidence type="ECO:0000256" key="3">
    <source>
        <dbReference type="ARBA" id="ARBA00022490"/>
    </source>
</evidence>
<name>A0A3A4KF48_9NOCA</name>
<evidence type="ECO:0000256" key="2">
    <source>
        <dbReference type="ARBA" id="ARBA00010752"/>
    </source>
</evidence>
<dbReference type="GO" id="GO:0006355">
    <property type="term" value="P:regulation of DNA-templated transcription"/>
    <property type="evidence" value="ECO:0007669"/>
    <property type="project" value="InterPro"/>
</dbReference>
<comment type="caution">
    <text evidence="10">The sequence shown here is derived from an EMBL/GenBank/DDBJ whole genome shotgun (WGS) entry which is preliminary data.</text>
</comment>
<dbReference type="Gene3D" id="3.10.150.10">
    <property type="entry name" value="DNA Polymerase III, subunit A, domain 2"/>
    <property type="match status" value="2"/>
</dbReference>
<keyword evidence="6" id="KW-0235">DNA replication</keyword>
<dbReference type="GO" id="GO:0006271">
    <property type="term" value="P:DNA strand elongation involved in DNA replication"/>
    <property type="evidence" value="ECO:0007669"/>
    <property type="project" value="TreeGrafter"/>
</dbReference>
<keyword evidence="7" id="KW-0239">DNA-directed DNA polymerase</keyword>
<evidence type="ECO:0000256" key="7">
    <source>
        <dbReference type="ARBA" id="ARBA00022932"/>
    </source>
</evidence>
<dbReference type="EMBL" id="QZFU01000010">
    <property type="protein sequence ID" value="RJO79368.1"/>
    <property type="molecule type" value="Genomic_DNA"/>
</dbReference>
<evidence type="ECO:0000256" key="8">
    <source>
        <dbReference type="ARBA" id="ARBA00023125"/>
    </source>
</evidence>
<protein>
    <submittedName>
        <fullName evidence="10">MerR family transcriptional regulator</fullName>
    </submittedName>
</protein>
<keyword evidence="8" id="KW-0238">DNA-binding</keyword>
<evidence type="ECO:0000256" key="1">
    <source>
        <dbReference type="ARBA" id="ARBA00004496"/>
    </source>
</evidence>
<dbReference type="SUPFAM" id="SSF55979">
    <property type="entry name" value="DNA clamp"/>
    <property type="match status" value="2"/>
</dbReference>
<evidence type="ECO:0000256" key="4">
    <source>
        <dbReference type="ARBA" id="ARBA00022679"/>
    </source>
</evidence>
<dbReference type="GO" id="GO:0009360">
    <property type="term" value="C:DNA polymerase III complex"/>
    <property type="evidence" value="ECO:0007669"/>
    <property type="project" value="InterPro"/>
</dbReference>
<dbReference type="Pfam" id="PF02767">
    <property type="entry name" value="DNA_pol3_beta_2"/>
    <property type="match status" value="1"/>
</dbReference>
<evidence type="ECO:0000259" key="9">
    <source>
        <dbReference type="PROSITE" id="PS50937"/>
    </source>
</evidence>
<accession>A0A3A4KF48</accession>
<dbReference type="InterPro" id="IPR001001">
    <property type="entry name" value="DNA_polIII_beta"/>
</dbReference>
<keyword evidence="5" id="KW-0548">Nucleotidyltransferase</keyword>
<gene>
    <name evidence="10" type="ORF">D5S18_03335</name>
</gene>
<dbReference type="SMART" id="SM00422">
    <property type="entry name" value="HTH_MERR"/>
    <property type="match status" value="1"/>
</dbReference>
<dbReference type="AlphaFoldDB" id="A0A3A4KF48"/>
<dbReference type="PROSITE" id="PS50937">
    <property type="entry name" value="HTH_MERR_2"/>
    <property type="match status" value="1"/>
</dbReference>